<dbReference type="Gene3D" id="3.10.450.50">
    <property type="match status" value="1"/>
</dbReference>
<dbReference type="SUPFAM" id="SSF54427">
    <property type="entry name" value="NTF2-like"/>
    <property type="match status" value="1"/>
</dbReference>
<sequence>MTMSPAADAATVLTGMYAAEAAYLAAGGPGEASFEPLAPFFAPDVTLHQADGLPYGGTWRGHEGIRRFFLAMARTWESFEMVEQEFLATGETAVVLTRVRARARATGRELGFPILQTVTVEGGRITEVRPFYWDTLAIADACGTSSPAA</sequence>
<dbReference type="InterPro" id="IPR032710">
    <property type="entry name" value="NTF2-like_dom_sf"/>
</dbReference>
<reference evidence="2 3" key="1">
    <citation type="submission" date="2020-06" db="EMBL/GenBank/DDBJ databases">
        <title>Genome mining for natural products.</title>
        <authorList>
            <person name="Zhang B."/>
            <person name="Shi J."/>
            <person name="Ge H."/>
        </authorList>
    </citation>
    <scope>NUCLEOTIDE SEQUENCE [LARGE SCALE GENOMIC DNA]</scope>
    <source>
        <strain evidence="2 3">NA00687</strain>
    </source>
</reference>
<keyword evidence="3" id="KW-1185">Reference proteome</keyword>
<protein>
    <submittedName>
        <fullName evidence="2">Nuclear transport factor 2 family protein</fullName>
    </submittedName>
</protein>
<dbReference type="Proteomes" id="UP000509303">
    <property type="component" value="Chromosome"/>
</dbReference>
<dbReference type="PANTHER" id="PTHR41252">
    <property type="entry name" value="BLR2505 PROTEIN"/>
    <property type="match status" value="1"/>
</dbReference>
<feature type="domain" description="SnoaL-like" evidence="1">
    <location>
        <begin position="33"/>
        <end position="128"/>
    </location>
</feature>
<dbReference type="EMBL" id="CP054929">
    <property type="protein sequence ID" value="QKW50561.1"/>
    <property type="molecule type" value="Genomic_DNA"/>
</dbReference>
<dbReference type="RefSeq" id="WP_176162296.1">
    <property type="nucleotide sequence ID" value="NZ_CP054929.1"/>
</dbReference>
<gene>
    <name evidence="2" type="ORF">HUT08_14610</name>
</gene>
<proteinExistence type="predicted"/>
<evidence type="ECO:0000313" key="3">
    <source>
        <dbReference type="Proteomes" id="UP000509303"/>
    </source>
</evidence>
<organism evidence="2 3">
    <name type="scientific">Streptomyces buecherae</name>
    <dbReference type="NCBI Taxonomy" id="2763006"/>
    <lineage>
        <taxon>Bacteria</taxon>
        <taxon>Bacillati</taxon>
        <taxon>Actinomycetota</taxon>
        <taxon>Actinomycetes</taxon>
        <taxon>Kitasatosporales</taxon>
        <taxon>Streptomycetaceae</taxon>
        <taxon>Streptomyces</taxon>
    </lineage>
</organism>
<dbReference type="Pfam" id="PF12680">
    <property type="entry name" value="SnoaL_2"/>
    <property type="match status" value="1"/>
</dbReference>
<accession>A0A7H8N7U2</accession>
<evidence type="ECO:0000259" key="1">
    <source>
        <dbReference type="Pfam" id="PF12680"/>
    </source>
</evidence>
<evidence type="ECO:0000313" key="2">
    <source>
        <dbReference type="EMBL" id="QKW50561.1"/>
    </source>
</evidence>
<dbReference type="InterPro" id="IPR037401">
    <property type="entry name" value="SnoaL-like"/>
</dbReference>
<dbReference type="AlphaFoldDB" id="A0A7H8N7U2"/>
<name>A0A7H8N7U2_9ACTN</name>
<dbReference type="PANTHER" id="PTHR41252:SF1">
    <property type="entry name" value="BLR2505 PROTEIN"/>
    <property type="match status" value="1"/>
</dbReference>